<organism evidence="2 3">
    <name type="scientific">Pseudonocardia xishanensis</name>
    <dbReference type="NCBI Taxonomy" id="630995"/>
    <lineage>
        <taxon>Bacteria</taxon>
        <taxon>Bacillati</taxon>
        <taxon>Actinomycetota</taxon>
        <taxon>Actinomycetes</taxon>
        <taxon>Pseudonocardiales</taxon>
        <taxon>Pseudonocardiaceae</taxon>
        <taxon>Pseudonocardia</taxon>
    </lineage>
</organism>
<comment type="caution">
    <text evidence="2">The sequence shown here is derived from an EMBL/GenBank/DDBJ whole genome shotgun (WGS) entry which is preliminary data.</text>
</comment>
<evidence type="ECO:0000313" key="3">
    <source>
        <dbReference type="Proteomes" id="UP001501598"/>
    </source>
</evidence>
<sequence length="73" mass="8186">MLHWTQEVVAMHVPGHWRVRGWVRSYFRGPHGPGVEQLSFPEEAEIPRPREPEPDPARAEASTAGRPPRAPAG</sequence>
<dbReference type="EMBL" id="BAABGT010000070">
    <property type="protein sequence ID" value="GAA4552044.1"/>
    <property type="molecule type" value="Genomic_DNA"/>
</dbReference>
<dbReference type="RefSeq" id="WP_345421976.1">
    <property type="nucleotide sequence ID" value="NZ_BAABGT010000070.1"/>
</dbReference>
<evidence type="ECO:0000313" key="2">
    <source>
        <dbReference type="EMBL" id="GAA4552044.1"/>
    </source>
</evidence>
<dbReference type="Proteomes" id="UP001501598">
    <property type="component" value="Unassembled WGS sequence"/>
</dbReference>
<keyword evidence="3" id="KW-1185">Reference proteome</keyword>
<evidence type="ECO:0000256" key="1">
    <source>
        <dbReference type="SAM" id="MobiDB-lite"/>
    </source>
</evidence>
<reference evidence="3" key="1">
    <citation type="journal article" date="2019" name="Int. J. Syst. Evol. Microbiol.">
        <title>The Global Catalogue of Microorganisms (GCM) 10K type strain sequencing project: providing services to taxonomists for standard genome sequencing and annotation.</title>
        <authorList>
            <consortium name="The Broad Institute Genomics Platform"/>
            <consortium name="The Broad Institute Genome Sequencing Center for Infectious Disease"/>
            <person name="Wu L."/>
            <person name="Ma J."/>
        </authorList>
    </citation>
    <scope>NUCLEOTIDE SEQUENCE [LARGE SCALE GENOMIC DNA]</scope>
    <source>
        <strain evidence="3">JCM 17906</strain>
    </source>
</reference>
<gene>
    <name evidence="2" type="ORF">GCM10023175_44990</name>
</gene>
<feature type="compositionally biased region" description="Basic and acidic residues" evidence="1">
    <location>
        <begin position="45"/>
        <end position="58"/>
    </location>
</feature>
<name>A0ABP8RWY5_9PSEU</name>
<proteinExistence type="predicted"/>
<protein>
    <submittedName>
        <fullName evidence="2">Uncharacterized protein</fullName>
    </submittedName>
</protein>
<feature type="region of interest" description="Disordered" evidence="1">
    <location>
        <begin position="32"/>
        <end position="73"/>
    </location>
</feature>
<accession>A0ABP8RWY5</accession>